<name>A0A6G8Q130_9ACTN</name>
<dbReference type="AlphaFoldDB" id="A0A6G8Q130"/>
<evidence type="ECO:0000313" key="1">
    <source>
        <dbReference type="EMBL" id="QIN80148.1"/>
    </source>
</evidence>
<proteinExistence type="predicted"/>
<evidence type="ECO:0000313" key="2">
    <source>
        <dbReference type="Proteomes" id="UP000502706"/>
    </source>
</evidence>
<dbReference type="Proteomes" id="UP000502706">
    <property type="component" value="Chromosome"/>
</dbReference>
<dbReference type="KEGG" id="rmar:GBA65_18305"/>
<dbReference type="RefSeq" id="WP_166397824.1">
    <property type="nucleotide sequence ID" value="NZ_CP045121.1"/>
</dbReference>
<keyword evidence="2" id="KW-1185">Reference proteome</keyword>
<reference evidence="1 2" key="1">
    <citation type="submission" date="2019-10" db="EMBL/GenBank/DDBJ databases">
        <title>Rubrobacter sp nov SCSIO 52915 isolated from a deep-sea sediment in the South China Sea.</title>
        <authorList>
            <person name="Chen R.W."/>
        </authorList>
    </citation>
    <scope>NUCLEOTIDE SEQUENCE [LARGE SCALE GENOMIC DNA]</scope>
    <source>
        <strain evidence="1 2">SCSIO 52915</strain>
    </source>
</reference>
<sequence length="283" mass="31140">MPDDEEAVLEEAPKSLRKAARRVRVYAAAFGLCAGGRASGPCAGTRRTLRAVVGPVAVLVDQVDALSLSLARDQKALNVVLSTVARLRLLPNVRVLFSCRVFDLNNDPRLKRVEVAQRFALPQLTDGEIADVLRTQAVDFGTLSAATRELLRIPLHLDLFLRILEDRGASGVGGAVDDISTLQDLYALLWQEVVLVADPEGPPAHEREQILRLMTDYMDRERRTSAPGSVFARSDVRHLEEARRWLASAGVIVQSGAGWSFLHQTFFDYCYARQFVDSGGSLS</sequence>
<dbReference type="EMBL" id="CP045121">
    <property type="protein sequence ID" value="QIN80148.1"/>
    <property type="molecule type" value="Genomic_DNA"/>
</dbReference>
<protein>
    <submittedName>
        <fullName evidence="1">Uncharacterized protein</fullName>
    </submittedName>
</protein>
<organism evidence="1 2">
    <name type="scientific">Rubrobacter marinus</name>
    <dbReference type="NCBI Taxonomy" id="2653852"/>
    <lineage>
        <taxon>Bacteria</taxon>
        <taxon>Bacillati</taxon>
        <taxon>Actinomycetota</taxon>
        <taxon>Rubrobacteria</taxon>
        <taxon>Rubrobacterales</taxon>
        <taxon>Rubrobacteraceae</taxon>
        <taxon>Rubrobacter</taxon>
    </lineage>
</organism>
<gene>
    <name evidence="1" type="ORF">GBA65_18305</name>
</gene>
<accession>A0A6G8Q130</accession>